<reference evidence="1 2" key="1">
    <citation type="submission" date="2020-10" db="EMBL/GenBank/DDBJ databases">
        <title>Thermofilum lucidum 3507LT sp. nov. a novel member of Thermofilaceae family isolated from Chile hot spring, and proposal of description order Thermofilales.</title>
        <authorList>
            <person name="Zayulina K.S."/>
            <person name="Elcheninov A.G."/>
            <person name="Toshchakov S.V."/>
            <person name="Kublanov I.V."/>
        </authorList>
    </citation>
    <scope>NUCLEOTIDE SEQUENCE [LARGE SCALE GENOMIC DNA]</scope>
    <source>
        <strain evidence="1 2">3507LT</strain>
    </source>
</reference>
<protein>
    <recommendedName>
        <fullName evidence="3">Aspartyl protease</fullName>
    </recommendedName>
</protein>
<proteinExistence type="predicted"/>
<dbReference type="InterPro" id="IPR021109">
    <property type="entry name" value="Peptidase_aspartic_dom_sf"/>
</dbReference>
<dbReference type="EMBL" id="CP062310">
    <property type="protein sequence ID" value="QOJ79248.1"/>
    <property type="molecule type" value="Genomic_DNA"/>
</dbReference>
<gene>
    <name evidence="1" type="ORF">IG193_01940</name>
</gene>
<sequence>MGHVRVKTVFYNAVDYVRWVSGELPETSVRRVKADSLVDTGATYPALPRDIIGKLGLVFLREVEGEVAGGRAKLTLYGLAIVQIEDRIAECPVIGRPEGTTPIVGVVVLEQMGFRVDPVTGRLVKGLPLML</sequence>
<dbReference type="RefSeq" id="WP_192819220.1">
    <property type="nucleotide sequence ID" value="NZ_CP062310.1"/>
</dbReference>
<name>A0A7L9FHE6_9CREN</name>
<dbReference type="SUPFAM" id="SSF50630">
    <property type="entry name" value="Acid proteases"/>
    <property type="match status" value="1"/>
</dbReference>
<dbReference type="AlphaFoldDB" id="A0A7L9FHE6"/>
<evidence type="ECO:0000313" key="2">
    <source>
        <dbReference type="Proteomes" id="UP000594121"/>
    </source>
</evidence>
<dbReference type="Gene3D" id="2.40.70.10">
    <property type="entry name" value="Acid Proteases"/>
    <property type="match status" value="1"/>
</dbReference>
<evidence type="ECO:0008006" key="3">
    <source>
        <dbReference type="Google" id="ProtNLM"/>
    </source>
</evidence>
<accession>A0A7L9FHE6</accession>
<evidence type="ECO:0000313" key="1">
    <source>
        <dbReference type="EMBL" id="QOJ79248.1"/>
    </source>
</evidence>
<dbReference type="InParanoid" id="A0A7L9FHE6"/>
<organism evidence="1 2">
    <name type="scientific">Infirmifilum lucidum</name>
    <dbReference type="NCBI Taxonomy" id="2776706"/>
    <lineage>
        <taxon>Archaea</taxon>
        <taxon>Thermoproteota</taxon>
        <taxon>Thermoprotei</taxon>
        <taxon>Thermofilales</taxon>
        <taxon>Thermofilaceae</taxon>
        <taxon>Infirmifilum</taxon>
    </lineage>
</organism>
<dbReference type="KEGG" id="thel:IG193_01940"/>
<keyword evidence="2" id="KW-1185">Reference proteome</keyword>
<dbReference type="GeneID" id="59148618"/>
<dbReference type="Proteomes" id="UP000594121">
    <property type="component" value="Chromosome"/>
</dbReference>